<dbReference type="InterPro" id="IPR041700">
    <property type="entry name" value="OMP_b-brl_3"/>
</dbReference>
<feature type="domain" description="Outer membrane protein beta-barrel" evidence="11">
    <location>
        <begin position="382"/>
        <end position="785"/>
    </location>
</feature>
<gene>
    <name evidence="12" type="ORF">MuYL_3946</name>
</gene>
<evidence type="ECO:0000313" key="12">
    <source>
        <dbReference type="EMBL" id="ASU35831.1"/>
    </source>
</evidence>
<protein>
    <recommendedName>
        <fullName evidence="14">TonB-dependent receptor</fullName>
    </recommendedName>
</protein>
<evidence type="ECO:0000256" key="3">
    <source>
        <dbReference type="ARBA" id="ARBA00022452"/>
    </source>
</evidence>
<dbReference type="Gene3D" id="2.40.170.20">
    <property type="entry name" value="TonB-dependent receptor, beta-barrel domain"/>
    <property type="match status" value="1"/>
</dbReference>
<comment type="subcellular location">
    <subcellularLocation>
        <location evidence="1 7">Cell outer membrane</location>
        <topology evidence="1 7">Multi-pass membrane protein</topology>
    </subcellularLocation>
</comment>
<dbReference type="AlphaFoldDB" id="A0A223P1X7"/>
<evidence type="ECO:0000256" key="4">
    <source>
        <dbReference type="ARBA" id="ARBA00022692"/>
    </source>
</evidence>
<dbReference type="Gene3D" id="2.170.130.10">
    <property type="entry name" value="TonB-dependent receptor, plug domain"/>
    <property type="match status" value="1"/>
</dbReference>
<evidence type="ECO:0008006" key="14">
    <source>
        <dbReference type="Google" id="ProtNLM"/>
    </source>
</evidence>
<keyword evidence="9" id="KW-0732">Signal</keyword>
<dbReference type="PROSITE" id="PS52016">
    <property type="entry name" value="TONB_DEPENDENT_REC_3"/>
    <property type="match status" value="1"/>
</dbReference>
<evidence type="ECO:0000256" key="5">
    <source>
        <dbReference type="ARBA" id="ARBA00023136"/>
    </source>
</evidence>
<evidence type="ECO:0000256" key="7">
    <source>
        <dbReference type="PROSITE-ProRule" id="PRU01360"/>
    </source>
</evidence>
<sequence length="841" mass="92720">MNLIKSIFFTLCIFSFINLKAQQTTDGGTISGKLVDAATNQPLELATVSLVNKSDNHPVKSMQTDLNGSFSLTGIPDGRYLLRATYVSYLSFLKDSISITPANRTISLGNIKLRQGKGLLKEVVVTAQKSQIQLGIDKKSFNVEQSLVSQGGSATDLLANVPSVQVDVDGNLSLRGSSNVRVLINGKPSALTGGNIADILQSIPASSIETIEVITNPSSKYDAEGQSGIINIVLKKNVQKGFTGSASLSAGTQNTYNGNASIAYQNSKVNVYANYSYRKGTRVGDGFSNKTTIADSINQTQNQVQNQQFTFTGQNIRGGIDINLDPKTTLGFSTNVNIRDRDRLQTGSTLITQNGILQQRIGQNNASNGSGTNLDFNMDFSHKYKKKGEELTANVNYGTDKNNNFDNLISEYNDYITPSYLLTQQNNTTVGKGKNWNIQADYTLPLTNGKLEAGVRSTINNSDDNYVVDTLNNTSGGFDYNPFLSNRFIYKENINAAYTNYQHQFGNFGLQVGLRLEDAHIRTSLVDSVTVPHKQDYFRVYPSVFLSEKLSEDQTLQLSYSRRVSRPRDRQLSPFLDQSDRLNYQQGNPDLRPEDTHSFELSYINYWKTLTLTSSLYYRLTNGNIQRITTPLSPTNLDTTLTTFENIKSASNAGYELIAKVSPSAALDFTANLNVYYRHIDGDPALGLTTTSGYAWNGNLTGNYKPFKKLGIQLRGDYQGPQVIPQGKMKAMYGLDGGVKYDITKQLSFSGNVRDIFNTRKFRSDININTPYFASNQVSERRFSTRTAIFTLAYRFGNNGIPQKRKKDNQQQDQDNAPDDSGTPQGGAATGGGPQQLKPKG</sequence>
<keyword evidence="13" id="KW-1185">Reference proteome</keyword>
<keyword evidence="5 7" id="KW-0472">Membrane</keyword>
<dbReference type="SUPFAM" id="SSF56935">
    <property type="entry name" value="Porins"/>
    <property type="match status" value="1"/>
</dbReference>
<proteinExistence type="inferred from homology"/>
<evidence type="ECO:0000256" key="8">
    <source>
        <dbReference type="SAM" id="MobiDB-lite"/>
    </source>
</evidence>
<dbReference type="PANTHER" id="PTHR40980">
    <property type="entry name" value="PLUG DOMAIN-CONTAINING PROTEIN"/>
    <property type="match status" value="1"/>
</dbReference>
<feature type="chain" id="PRO_5012646281" description="TonB-dependent receptor" evidence="9">
    <location>
        <begin position="22"/>
        <end position="841"/>
    </location>
</feature>
<keyword evidence="3 7" id="KW-1134">Transmembrane beta strand</keyword>
<dbReference type="Pfam" id="PF07715">
    <property type="entry name" value="Plug"/>
    <property type="match status" value="1"/>
</dbReference>
<keyword evidence="6 7" id="KW-0998">Cell outer membrane</keyword>
<feature type="signal peptide" evidence="9">
    <location>
        <begin position="1"/>
        <end position="21"/>
    </location>
</feature>
<feature type="domain" description="TonB-dependent receptor plug" evidence="10">
    <location>
        <begin position="148"/>
        <end position="228"/>
    </location>
</feature>
<evidence type="ECO:0000256" key="2">
    <source>
        <dbReference type="ARBA" id="ARBA00022448"/>
    </source>
</evidence>
<evidence type="ECO:0000313" key="13">
    <source>
        <dbReference type="Proteomes" id="UP000215002"/>
    </source>
</evidence>
<evidence type="ECO:0000256" key="9">
    <source>
        <dbReference type="SAM" id="SignalP"/>
    </source>
</evidence>
<keyword evidence="4 7" id="KW-0812">Transmembrane</keyword>
<organism evidence="12 13">
    <name type="scientific">Mucilaginibacter xinganensis</name>
    <dbReference type="NCBI Taxonomy" id="1234841"/>
    <lineage>
        <taxon>Bacteria</taxon>
        <taxon>Pseudomonadati</taxon>
        <taxon>Bacteroidota</taxon>
        <taxon>Sphingobacteriia</taxon>
        <taxon>Sphingobacteriales</taxon>
        <taxon>Sphingobacteriaceae</taxon>
        <taxon>Mucilaginibacter</taxon>
    </lineage>
</organism>
<dbReference type="InterPro" id="IPR037066">
    <property type="entry name" value="Plug_dom_sf"/>
</dbReference>
<evidence type="ECO:0000256" key="1">
    <source>
        <dbReference type="ARBA" id="ARBA00004571"/>
    </source>
</evidence>
<comment type="similarity">
    <text evidence="7">Belongs to the TonB-dependent receptor family.</text>
</comment>
<dbReference type="PANTHER" id="PTHR40980:SF4">
    <property type="entry name" value="TONB-DEPENDENT RECEPTOR-LIKE BETA-BARREL DOMAIN-CONTAINING PROTEIN"/>
    <property type="match status" value="1"/>
</dbReference>
<keyword evidence="2 7" id="KW-0813">Transport</keyword>
<dbReference type="EMBL" id="CP022743">
    <property type="protein sequence ID" value="ASU35831.1"/>
    <property type="molecule type" value="Genomic_DNA"/>
</dbReference>
<feature type="compositionally biased region" description="Gly residues" evidence="8">
    <location>
        <begin position="824"/>
        <end position="834"/>
    </location>
</feature>
<dbReference type="Pfam" id="PF14905">
    <property type="entry name" value="OMP_b-brl_3"/>
    <property type="match status" value="1"/>
</dbReference>
<name>A0A223P1X7_9SPHI</name>
<dbReference type="InterPro" id="IPR036942">
    <property type="entry name" value="Beta-barrel_TonB_sf"/>
</dbReference>
<dbReference type="InterPro" id="IPR012910">
    <property type="entry name" value="Plug_dom"/>
</dbReference>
<feature type="region of interest" description="Disordered" evidence="8">
    <location>
        <begin position="800"/>
        <end position="841"/>
    </location>
</feature>
<dbReference type="InterPro" id="IPR008969">
    <property type="entry name" value="CarboxyPept-like_regulatory"/>
</dbReference>
<accession>A0A223P1X7</accession>
<dbReference type="GO" id="GO:0009279">
    <property type="term" value="C:cell outer membrane"/>
    <property type="evidence" value="ECO:0007669"/>
    <property type="project" value="UniProtKB-SubCell"/>
</dbReference>
<dbReference type="Gene3D" id="2.60.40.1120">
    <property type="entry name" value="Carboxypeptidase-like, regulatory domain"/>
    <property type="match status" value="1"/>
</dbReference>
<evidence type="ECO:0000259" key="11">
    <source>
        <dbReference type="Pfam" id="PF14905"/>
    </source>
</evidence>
<dbReference type="Pfam" id="PF13620">
    <property type="entry name" value="CarboxypepD_reg"/>
    <property type="match status" value="1"/>
</dbReference>
<dbReference type="InterPro" id="IPR039426">
    <property type="entry name" value="TonB-dep_rcpt-like"/>
</dbReference>
<dbReference type="SUPFAM" id="SSF49464">
    <property type="entry name" value="Carboxypeptidase regulatory domain-like"/>
    <property type="match status" value="1"/>
</dbReference>
<evidence type="ECO:0000259" key="10">
    <source>
        <dbReference type="Pfam" id="PF07715"/>
    </source>
</evidence>
<reference evidence="12 13" key="1">
    <citation type="submission" date="2017-08" db="EMBL/GenBank/DDBJ databases">
        <title>Complete genome sequence of Mucilaginibacter sp. strain BJC16-A31.</title>
        <authorList>
            <consortium name="Henan University of Science and Technology"/>
            <person name="You X."/>
        </authorList>
    </citation>
    <scope>NUCLEOTIDE SEQUENCE [LARGE SCALE GENOMIC DNA]</scope>
    <source>
        <strain evidence="12 13">BJC16-A31</strain>
    </source>
</reference>
<evidence type="ECO:0000256" key="6">
    <source>
        <dbReference type="ARBA" id="ARBA00023237"/>
    </source>
</evidence>
<feature type="compositionally biased region" description="Low complexity" evidence="8">
    <location>
        <begin position="811"/>
        <end position="823"/>
    </location>
</feature>
<dbReference type="Proteomes" id="UP000215002">
    <property type="component" value="Chromosome"/>
</dbReference>
<dbReference type="KEGG" id="muc:MuYL_3946"/>